<dbReference type="InterPro" id="IPR011611">
    <property type="entry name" value="PfkB_dom"/>
</dbReference>
<comment type="similarity">
    <text evidence="1">Belongs to the carbohydrate kinase PfkB family.</text>
</comment>
<organism evidence="5 6">
    <name type="scientific">Vulcanisaeta moutnovskia (strain 768-28)</name>
    <dbReference type="NCBI Taxonomy" id="985053"/>
    <lineage>
        <taxon>Archaea</taxon>
        <taxon>Thermoproteota</taxon>
        <taxon>Thermoprotei</taxon>
        <taxon>Thermoproteales</taxon>
        <taxon>Thermoproteaceae</taxon>
        <taxon>Vulcanisaeta</taxon>
    </lineage>
</organism>
<dbReference type="PANTHER" id="PTHR43085">
    <property type="entry name" value="HEXOKINASE FAMILY MEMBER"/>
    <property type="match status" value="1"/>
</dbReference>
<name>F0QSY2_VULM7</name>
<sequence length="290" mass="32455">MFGVLGHAAIDIIRRGSISKKSPGGAPTYCSFYLKQIGIDLIPITLVGRDFNEYIIDYKIRNIPIERICVLDSCNSTSYEITYYDDTRRLRLLSKCRDFSIDDLHDLPDVVVVNPIAREISLDLLQYIRSQVGFVGVDLQGFSRVFDKNNYVNSMINVDDIVRIIESADLVKVSIDDAPMNVFDNIVNKYPSKVIVLTMGAHGSVLLRNNHKFRILTNGIVNVKDPTGAGDVLTCTLTYMLSRGEDLEWSFIFSNAVAVAKTMGEGPYGLISSEIVRKIASELSMRLIRT</sequence>
<dbReference type="Gene3D" id="3.40.1190.20">
    <property type="match status" value="1"/>
</dbReference>
<dbReference type="AlphaFoldDB" id="F0QSY2"/>
<dbReference type="STRING" id="985053.VMUT_0187"/>
<dbReference type="GO" id="GO:0016301">
    <property type="term" value="F:kinase activity"/>
    <property type="evidence" value="ECO:0007669"/>
    <property type="project" value="UniProtKB-KW"/>
</dbReference>
<dbReference type="RefSeq" id="WP_013603566.1">
    <property type="nucleotide sequence ID" value="NC_015151.1"/>
</dbReference>
<reference evidence="5 6" key="1">
    <citation type="journal article" date="2011" name="J. Bacteriol.">
        <title>Complete genome sequence of 'Vulcanisaeta moutnovskia' strain 768-28, a novel member of the hyperthermophilic crenarchaeal genus vulcanisaeta.</title>
        <authorList>
            <person name="Gumerov V.M."/>
            <person name="Mardanov A.V."/>
            <person name="Beletsky A.V."/>
            <person name="Prokofeva M.I."/>
            <person name="Bonch-Osmolovskaya E.A."/>
            <person name="Ravin N.V."/>
            <person name="Skryabin K.G."/>
        </authorList>
    </citation>
    <scope>NUCLEOTIDE SEQUENCE [LARGE SCALE GENOMIC DNA]</scope>
    <source>
        <strain evidence="5 6">768-28</strain>
    </source>
</reference>
<dbReference type="eggNOG" id="arCOG00016">
    <property type="taxonomic scope" value="Archaea"/>
</dbReference>
<evidence type="ECO:0000313" key="6">
    <source>
        <dbReference type="Proteomes" id="UP000007485"/>
    </source>
</evidence>
<evidence type="ECO:0000256" key="2">
    <source>
        <dbReference type="ARBA" id="ARBA00022679"/>
    </source>
</evidence>
<dbReference type="Proteomes" id="UP000007485">
    <property type="component" value="Chromosome"/>
</dbReference>
<proteinExistence type="inferred from homology"/>
<dbReference type="SUPFAM" id="SSF53613">
    <property type="entry name" value="Ribokinase-like"/>
    <property type="match status" value="1"/>
</dbReference>
<keyword evidence="2" id="KW-0808">Transferase</keyword>
<evidence type="ECO:0000313" key="5">
    <source>
        <dbReference type="EMBL" id="ADY00403.1"/>
    </source>
</evidence>
<dbReference type="EMBL" id="CP002529">
    <property type="protein sequence ID" value="ADY00403.1"/>
    <property type="molecule type" value="Genomic_DNA"/>
</dbReference>
<dbReference type="KEGG" id="vmo:VMUT_0187"/>
<feature type="domain" description="Carbohydrate kinase PfkB" evidence="4">
    <location>
        <begin position="19"/>
        <end position="262"/>
    </location>
</feature>
<dbReference type="InterPro" id="IPR029056">
    <property type="entry name" value="Ribokinase-like"/>
</dbReference>
<keyword evidence="3" id="KW-0418">Kinase</keyword>
<dbReference type="PANTHER" id="PTHR43085:SF57">
    <property type="entry name" value="CARBOHYDRATE KINASE PFKB DOMAIN-CONTAINING PROTEIN"/>
    <property type="match status" value="1"/>
</dbReference>
<evidence type="ECO:0000256" key="3">
    <source>
        <dbReference type="ARBA" id="ARBA00022777"/>
    </source>
</evidence>
<dbReference type="HOGENOM" id="CLU_065902_3_0_2"/>
<evidence type="ECO:0000259" key="4">
    <source>
        <dbReference type="Pfam" id="PF00294"/>
    </source>
</evidence>
<keyword evidence="6" id="KW-1185">Reference proteome</keyword>
<dbReference type="OrthoDB" id="26949at2157"/>
<accession>F0QSY2</accession>
<dbReference type="GeneID" id="10287839"/>
<protein>
    <submittedName>
        <fullName evidence="5">PfkB domain protein</fullName>
    </submittedName>
</protein>
<evidence type="ECO:0000256" key="1">
    <source>
        <dbReference type="ARBA" id="ARBA00010688"/>
    </source>
</evidence>
<gene>
    <name evidence="5" type="ordered locus">VMUT_0187</name>
</gene>
<dbReference type="InterPro" id="IPR050306">
    <property type="entry name" value="PfkB_Carbo_kinase"/>
</dbReference>
<dbReference type="Pfam" id="PF00294">
    <property type="entry name" value="PfkB"/>
    <property type="match status" value="1"/>
</dbReference>